<comment type="similarity">
    <text evidence="1">Belongs to the outer membrane factor (OMF) (TC 1.B.17) family.</text>
</comment>
<proteinExistence type="inferred from homology"/>
<dbReference type="InterPro" id="IPR010131">
    <property type="entry name" value="MdtP/NodT-like"/>
</dbReference>
<dbReference type="InterPro" id="IPR028351">
    <property type="entry name" value="CyaE"/>
</dbReference>
<dbReference type="Pfam" id="PF02321">
    <property type="entry name" value="OEP"/>
    <property type="match status" value="2"/>
</dbReference>
<dbReference type="PIRSF" id="PIRSF001892">
    <property type="entry name" value="CyaE"/>
    <property type="match status" value="1"/>
</dbReference>
<sequence>MAATALGHAHAQCAAIASTDKAASTCAANHIPSDKIASLDAAHAYTLAELIDIGELNNPSARIAWEAARQRAKALGIEKAEYFPQLAAVALFADQRAISPFPKPLAPRGYTVVEVPVVEPSVSLQYLLVDFGGRHGRVDAARAAALSAGAHFIQANQQVAAIVATGFYAVMTADERLASAQETLKTAQTTEAAARARLDNGRATLPDLLNASAERAQAAFDLEAADGAAKIARVTLSEAIGVEPSPELKTDTNMQAALPSALALSIDELIQRSLADRPDLIAQMDEVKRADAELRVAKSAYRPEISLAAKGAQTSVWPTVDYGMLGHASVPTWSAAVQARWTIFDGGVRKNRVAAAESAKRLSLDELRERKDRIRREVWNSYIGFRTALRQEEAAVALLKAANMSYSASLDAYQNGVKNLVDVVTAEKQLAQARLSSVAARSRLFTEAVDLEKVTGNLLRTLPSATTTSEERE</sequence>
<comment type="caution">
    <text evidence="2">The sequence shown here is derived from an EMBL/GenBank/DDBJ whole genome shotgun (WGS) entry which is preliminary data.</text>
</comment>
<dbReference type="Proteomes" id="UP001596391">
    <property type="component" value="Unassembled WGS sequence"/>
</dbReference>
<protein>
    <submittedName>
        <fullName evidence="2">TolC family protein</fullName>
    </submittedName>
</protein>
<dbReference type="PANTHER" id="PTHR30203:SF29">
    <property type="entry name" value="PROTEIN CYAE"/>
    <property type="match status" value="1"/>
</dbReference>
<evidence type="ECO:0000313" key="2">
    <source>
        <dbReference type="EMBL" id="MFC6646527.1"/>
    </source>
</evidence>
<dbReference type="Gene3D" id="1.20.1600.10">
    <property type="entry name" value="Outer membrane efflux proteins (OEP)"/>
    <property type="match status" value="1"/>
</dbReference>
<dbReference type="PANTHER" id="PTHR30203">
    <property type="entry name" value="OUTER MEMBRANE CATION EFFLUX PROTEIN"/>
    <property type="match status" value="1"/>
</dbReference>
<name>A0ABW1ZAR2_9BACT</name>
<keyword evidence="3" id="KW-1185">Reference proteome</keyword>
<dbReference type="SUPFAM" id="SSF56954">
    <property type="entry name" value="Outer membrane efflux proteins (OEP)"/>
    <property type="match status" value="1"/>
</dbReference>
<dbReference type="RefSeq" id="WP_263370186.1">
    <property type="nucleotide sequence ID" value="NZ_JAGSYD010000001.1"/>
</dbReference>
<organism evidence="2 3">
    <name type="scientific">Granulicella cerasi</name>
    <dbReference type="NCBI Taxonomy" id="741063"/>
    <lineage>
        <taxon>Bacteria</taxon>
        <taxon>Pseudomonadati</taxon>
        <taxon>Acidobacteriota</taxon>
        <taxon>Terriglobia</taxon>
        <taxon>Terriglobales</taxon>
        <taxon>Acidobacteriaceae</taxon>
        <taxon>Granulicella</taxon>
    </lineage>
</organism>
<reference evidence="3" key="1">
    <citation type="journal article" date="2019" name="Int. J. Syst. Evol. Microbiol.">
        <title>The Global Catalogue of Microorganisms (GCM) 10K type strain sequencing project: providing services to taxonomists for standard genome sequencing and annotation.</title>
        <authorList>
            <consortium name="The Broad Institute Genomics Platform"/>
            <consortium name="The Broad Institute Genome Sequencing Center for Infectious Disease"/>
            <person name="Wu L."/>
            <person name="Ma J."/>
        </authorList>
    </citation>
    <scope>NUCLEOTIDE SEQUENCE [LARGE SCALE GENOMIC DNA]</scope>
    <source>
        <strain evidence="3">CGMCC 1.16026</strain>
    </source>
</reference>
<evidence type="ECO:0000256" key="1">
    <source>
        <dbReference type="ARBA" id="ARBA00007613"/>
    </source>
</evidence>
<evidence type="ECO:0000313" key="3">
    <source>
        <dbReference type="Proteomes" id="UP001596391"/>
    </source>
</evidence>
<accession>A0ABW1ZAR2</accession>
<dbReference type="EMBL" id="JBHSWI010000001">
    <property type="protein sequence ID" value="MFC6646527.1"/>
    <property type="molecule type" value="Genomic_DNA"/>
</dbReference>
<dbReference type="InterPro" id="IPR003423">
    <property type="entry name" value="OMP_efflux"/>
</dbReference>
<gene>
    <name evidence="2" type="ORF">ACFQBQ_13200</name>
</gene>